<evidence type="ECO:0000313" key="2">
    <source>
        <dbReference type="Proteomes" id="UP001190700"/>
    </source>
</evidence>
<proteinExistence type="predicted"/>
<dbReference type="Proteomes" id="UP001190700">
    <property type="component" value="Unassembled WGS sequence"/>
</dbReference>
<reference evidence="1 2" key="1">
    <citation type="journal article" date="2015" name="Genome Biol. Evol.">
        <title>Comparative Genomics of a Bacterivorous Green Alga Reveals Evolutionary Causalities and Consequences of Phago-Mixotrophic Mode of Nutrition.</title>
        <authorList>
            <person name="Burns J.A."/>
            <person name="Paasch A."/>
            <person name="Narechania A."/>
            <person name="Kim E."/>
        </authorList>
    </citation>
    <scope>NUCLEOTIDE SEQUENCE [LARGE SCALE GENOMIC DNA]</scope>
    <source>
        <strain evidence="1 2">PLY_AMNH</strain>
    </source>
</reference>
<protein>
    <submittedName>
        <fullName evidence="1">Uncharacterized protein</fullName>
    </submittedName>
</protein>
<accession>A0AAE0BTR3</accession>
<sequence length="201" mass="21880">MPAIVAKCVLKKIFGNKESRFTAVEHRAASLFSRLVDALREAFITEDTAFASLFALDYATLTAAAAALSITSFAYGSVGRRFGDPPLAEPCKVTEDLVEIVLDLKRQVKALAGTVSGRGFTPRADKPLRQNTREMKCRFAAKPLPEGGGWTQTDSAKVAFHKGSGQTILFCGNHECMRDRTHHWHRDCPRGAGNEPTSGPT</sequence>
<dbReference type="EMBL" id="LGRX02033248">
    <property type="protein sequence ID" value="KAK3242058.1"/>
    <property type="molecule type" value="Genomic_DNA"/>
</dbReference>
<organism evidence="1 2">
    <name type="scientific">Cymbomonas tetramitiformis</name>
    <dbReference type="NCBI Taxonomy" id="36881"/>
    <lineage>
        <taxon>Eukaryota</taxon>
        <taxon>Viridiplantae</taxon>
        <taxon>Chlorophyta</taxon>
        <taxon>Pyramimonadophyceae</taxon>
        <taxon>Pyramimonadales</taxon>
        <taxon>Pyramimonadaceae</taxon>
        <taxon>Cymbomonas</taxon>
    </lineage>
</organism>
<dbReference type="AlphaFoldDB" id="A0AAE0BTR3"/>
<name>A0AAE0BTR3_9CHLO</name>
<keyword evidence="2" id="KW-1185">Reference proteome</keyword>
<gene>
    <name evidence="1" type="ORF">CYMTET_48229</name>
</gene>
<comment type="caution">
    <text evidence="1">The sequence shown here is derived from an EMBL/GenBank/DDBJ whole genome shotgun (WGS) entry which is preliminary data.</text>
</comment>
<evidence type="ECO:0000313" key="1">
    <source>
        <dbReference type="EMBL" id="KAK3242058.1"/>
    </source>
</evidence>